<accession>A0AC61Y666</accession>
<evidence type="ECO:0000313" key="1">
    <source>
        <dbReference type="EMBL" id="VVU99622.1"/>
    </source>
</evidence>
<organism evidence="1 2">
    <name type="scientific">Mesonia oceanica</name>
    <dbReference type="NCBI Taxonomy" id="2687242"/>
    <lineage>
        <taxon>Bacteria</taxon>
        <taxon>Pseudomonadati</taxon>
        <taxon>Bacteroidota</taxon>
        <taxon>Flavobacteriia</taxon>
        <taxon>Flavobacteriales</taxon>
        <taxon>Flavobacteriaceae</taxon>
        <taxon>Mesonia</taxon>
    </lineage>
</organism>
<proteinExistence type="predicted"/>
<gene>
    <name evidence="1" type="ORF">FVB9532_00878</name>
</gene>
<protein>
    <submittedName>
        <fullName evidence="1">Uncharacterized protein</fullName>
    </submittedName>
</protein>
<evidence type="ECO:0000313" key="2">
    <source>
        <dbReference type="Proteomes" id="UP000356253"/>
    </source>
</evidence>
<dbReference type="Proteomes" id="UP000356253">
    <property type="component" value="Unassembled WGS sequence"/>
</dbReference>
<name>A0AC61Y666_9FLAO</name>
<reference evidence="1" key="1">
    <citation type="submission" date="2019-09" db="EMBL/GenBank/DDBJ databases">
        <authorList>
            <person name="Rodrigo-Torres L."/>
            <person name="Arahal R. D."/>
            <person name="Lucena T."/>
        </authorList>
    </citation>
    <scope>NUCLEOTIDE SEQUENCE</scope>
    <source>
        <strain evidence="1">ISS653</strain>
    </source>
</reference>
<comment type="caution">
    <text evidence="1">The sequence shown here is derived from an EMBL/GenBank/DDBJ whole genome shotgun (WGS) entry which is preliminary data.</text>
</comment>
<dbReference type="EMBL" id="CABVMM010000003">
    <property type="protein sequence ID" value="VVU99622.1"/>
    <property type="molecule type" value="Genomic_DNA"/>
</dbReference>
<keyword evidence="2" id="KW-1185">Reference proteome</keyword>
<sequence length="93" mass="10284">MIKKEIFIGLFVGLFANLAGIYLYIMGFSPDSLEGTLKSAMEEGYIGSLIALGAILNFLPFFVFLKKNQPYRSRGVLIATLIAAITIVIFKFN</sequence>